<dbReference type="SMART" id="SM01359">
    <property type="entry name" value="A2M_N_2"/>
    <property type="match status" value="1"/>
</dbReference>
<dbReference type="SMART" id="SM01360">
    <property type="entry name" value="A2M"/>
    <property type="match status" value="1"/>
</dbReference>
<dbReference type="STRING" id="497965.Cyan7822_1533"/>
<evidence type="ECO:0000256" key="2">
    <source>
        <dbReference type="ARBA" id="ARBA00022729"/>
    </source>
</evidence>
<dbReference type="InterPro" id="IPR021868">
    <property type="entry name" value="Alpha_2_Macroglob_MG3"/>
</dbReference>
<dbReference type="Gene3D" id="2.60.40.3710">
    <property type="match status" value="1"/>
</dbReference>
<dbReference type="Pfam" id="PF13205">
    <property type="entry name" value="Big_5"/>
    <property type="match status" value="1"/>
</dbReference>
<sequence>MKKIYQFCWILLLILSLGGCNLVQIGSGVEPLPVVESLPLPQLPQWIEQISPTGDAQPLSQILIRFKEPLIPVESLDSTQQQSLLNKFEIIPPLAGQFRFLTPRMVGFQADEAIPKATRVKVTLKSGLKDLKNHQLDQDIAWTFQTEAIQITNLPGNPPNSEDPQPIDIKPILEFTSNVELDLASISEHSQLIPEGKQQGINLKAALKPDDNTNNNPEEKFEPSGRNWIYTITPNTTLKKATRYRLEFSPGLRPLHGNLASSLNYSSQVFTYSPLALKSLDYYGQPDAGGTSGRFVKGSPQLKFNNGLVAQSALNSITLSPASKQKIKLFEAYDDDNIINLNPWALEPQTNYSITINKDLKDKFGQTLEKPVTLTFNTGDVEGDIWVPSGLNIFPSGNNLQLDISTVNLPESNYQAAFQVVNPTDLIYTESAYPSGSDTDLLPSSQQWSTFPVRGTKNQTYDNPVPLKEKLGGLTGMLAYGVKAKTYTYQENNQTLWREPEFYGLVQLTNLGVFAQWFPESGLIRVNHLSDGSAVENAQIEIYQSKLEQKTKIGTKPCATSQTDLNGIAIIEGENWQQCISQNGATKLLVIAREGEDWAYTRTDEYSGSYEYGINAGWDEGKPISRGVIFSDRQLYQPGETAYFSGTAYYLKNGSLQQDKNTAYQITLTNPDGKKTNLGTQKTNNFGTFSLEFTIDKNLPLGYYSLVAKSKAGVEINGEFRLAEFKPPTFGVDLNLDKEFASIDQVVTANTDSHYFFGSPVESGKLNYFVTRQQTNFIPKGWEKFTFGRQWFWPEEPPQVPNDVLQSSQSLDNSGKNSQQIPIAKDLPYPMTYRVEAQVTDVSNISVSNVKTFTALPDEKLIGLQNDFVANANQAFPIKLIVTNPQGEPISGEKIRVELQAMKYSSITQLQEGSSTDQNQVEYKTITQQEIVSANEPQTISFTPSESGSYRLQANFANQKDEVTATDTQIWVTGETAVDWGDRYENNRLEIELDKQNYQVGDIATALIQSPYPEGELYFAVVRHNILYSTLEKIKSSAPKIQFKITPEMLPNAAVEAVLVRQGKPLSEVESGQVSNLIRIGFAPFNTNLDDKYLQVKLTPQTTQQQPGKQQTLDLELKNDQGTPLQGQLTLMVVNEAILQLTGYRPPDLVKTVYADQDITTRLSDNRPQVVLKSPASPLEKGWGYGGGLSAALGSTEIRTNFRPLAYYNGSVLTDRNGKAKVSFYLPDDLTTWRVMAVATDGNFHFGNGEATFITTKPLATNPVLPPFARNGDRFSGGVAVTNTTGKGGNLTIEGYVNQFLKLTNNSHLRTDATEGTQAYRFPMEAVKTGTGNVQFLTQLNGQQRDAFSVPLEVEKLDITEQVITSGTTKNEIRIPINIDQNVVSDVGGLDISLSGTLVPSITVSAEQVFDQDQFPFLETSASQLSIAANLELLNQTYKQKFTELNLTDAANKALENLQKLQLADGGFATIPREKTANPLLTAYAAESLYQAKKAGFFVNPQLIKPLKTYLQQRLANPSQEKFCDTIACKNQIRLEALIALAQLGEKRSDFLQSLYEQRQELDRVGQIKLARYLSQFTDWKTEAQSLSREREEFIYETGRTATVNLPQNWDWFNSNTTAQAQTLRLFMAQNAQPEIIDRLWQGLVAMQRQGTWVNSYDTAQALAALVEYSQQQPPLSNFKTTILLDNKVLANVQFKQNRNANYALKIPMQSLPRGQHNLMLKNSGNGTLHYLTALHYRPQGEQNGRFNGLRVNRLIFAANQPKLLDKQGLYPSEKALTLSPGEVFDIGLEIISDHPIDHLLIIDPLPAGLEAIDTSFQTASSYYQSQQSSWAINYQQIYRDKIAAYSDHLEAGVYTLHYLVRSVTPGSFDWPGATVSLQYAPEEFGRCTSSRLEIKSTQ</sequence>
<gene>
    <name evidence="5" type="ordered locus">Cyan7822_1533</name>
</gene>
<keyword evidence="2" id="KW-0732">Signal</keyword>
<dbReference type="InterPro" id="IPR001599">
    <property type="entry name" value="Macroglobln_a2"/>
</dbReference>
<dbReference type="Proteomes" id="UP000008206">
    <property type="component" value="Chromosome"/>
</dbReference>
<accession>E0U5D6</accession>
<dbReference type="PROSITE" id="PS51257">
    <property type="entry name" value="PROKAR_LIPOPROTEIN"/>
    <property type="match status" value="1"/>
</dbReference>
<dbReference type="Gene3D" id="2.60.40.1930">
    <property type="match status" value="1"/>
</dbReference>
<evidence type="ECO:0000313" key="6">
    <source>
        <dbReference type="Proteomes" id="UP000008206"/>
    </source>
</evidence>
<dbReference type="InterPro" id="IPR008930">
    <property type="entry name" value="Terpenoid_cyclase/PrenylTrfase"/>
</dbReference>
<evidence type="ECO:0000256" key="1">
    <source>
        <dbReference type="ARBA" id="ARBA00010556"/>
    </source>
</evidence>
<keyword evidence="6" id="KW-1185">Reference proteome</keyword>
<dbReference type="eggNOG" id="COG2373">
    <property type="taxonomic scope" value="Bacteria"/>
</dbReference>
<dbReference type="Pfam" id="PF01835">
    <property type="entry name" value="MG2"/>
    <property type="match status" value="1"/>
</dbReference>
<dbReference type="PANTHER" id="PTHR40094">
    <property type="entry name" value="ALPHA-2-MACROGLOBULIN HOMOLOG"/>
    <property type="match status" value="1"/>
</dbReference>
<dbReference type="PANTHER" id="PTHR40094:SF1">
    <property type="entry name" value="UBIQUITIN DOMAIN-CONTAINING PROTEIN"/>
    <property type="match status" value="1"/>
</dbReference>
<dbReference type="SUPFAM" id="SSF48239">
    <property type="entry name" value="Terpenoid cyclases/Protein prenyltransferases"/>
    <property type="match status" value="1"/>
</dbReference>
<dbReference type="InterPro" id="IPR002890">
    <property type="entry name" value="MG2"/>
</dbReference>
<evidence type="ECO:0000313" key="5">
    <source>
        <dbReference type="EMBL" id="ADN13526.1"/>
    </source>
</evidence>
<proteinExistence type="inferred from homology"/>
<dbReference type="KEGG" id="cyj:Cyan7822_1533"/>
<dbReference type="EMBL" id="CP002198">
    <property type="protein sequence ID" value="ADN13526.1"/>
    <property type="molecule type" value="Genomic_DNA"/>
</dbReference>
<dbReference type="RefSeq" id="WP_013321633.1">
    <property type="nucleotide sequence ID" value="NC_014501.1"/>
</dbReference>
<dbReference type="InterPro" id="IPR032812">
    <property type="entry name" value="SbsA_Ig"/>
</dbReference>
<feature type="domain" description="Alpha-2-macroglobulin" evidence="4">
    <location>
        <begin position="1205"/>
        <end position="1295"/>
    </location>
</feature>
<name>E0U5D6_GLOV7</name>
<dbReference type="HOGENOM" id="CLU_002018_0_0_3"/>
<protein>
    <submittedName>
        <fullName evidence="5">Alpha-2-macroglobulin domain protein</fullName>
    </submittedName>
</protein>
<dbReference type="Pfam" id="PF17973">
    <property type="entry name" value="bMG10"/>
    <property type="match status" value="1"/>
</dbReference>
<dbReference type="InterPro" id="IPR051802">
    <property type="entry name" value="YfhM-like"/>
</dbReference>
<dbReference type="Gene3D" id="1.50.10.20">
    <property type="match status" value="1"/>
</dbReference>
<evidence type="ECO:0000259" key="4">
    <source>
        <dbReference type="SMART" id="SM01360"/>
    </source>
</evidence>
<comment type="similarity">
    <text evidence="1">Belongs to the protease inhibitor I39 (alpha-2-macroglobulin) family. Bacterial alpha-2-macroglobulin subfamily.</text>
</comment>
<reference evidence="6" key="1">
    <citation type="journal article" date="2011" name="MBio">
        <title>Novel metabolic attributes of the genus Cyanothece, comprising a group of unicellular nitrogen-fixing Cyanobacteria.</title>
        <authorList>
            <person name="Bandyopadhyay A."/>
            <person name="Elvitigala T."/>
            <person name="Welsh E."/>
            <person name="Stockel J."/>
            <person name="Liberton M."/>
            <person name="Min H."/>
            <person name="Sherman L.A."/>
            <person name="Pakrasi H.B."/>
        </authorList>
    </citation>
    <scope>NUCLEOTIDE SEQUENCE [LARGE SCALE GENOMIC DNA]</scope>
    <source>
        <strain evidence="6">PCC 7822</strain>
    </source>
</reference>
<dbReference type="InterPro" id="IPR011625">
    <property type="entry name" value="A2M_N_BRD"/>
</dbReference>
<dbReference type="GO" id="GO:0004866">
    <property type="term" value="F:endopeptidase inhibitor activity"/>
    <property type="evidence" value="ECO:0007669"/>
    <property type="project" value="InterPro"/>
</dbReference>
<evidence type="ECO:0000259" key="3">
    <source>
        <dbReference type="SMART" id="SM01359"/>
    </source>
</evidence>
<dbReference type="InterPro" id="IPR041246">
    <property type="entry name" value="Bact_MG10"/>
</dbReference>
<dbReference type="Pfam" id="PF11974">
    <property type="entry name" value="bMG3"/>
    <property type="match status" value="1"/>
</dbReference>
<feature type="domain" description="Alpha-2-macroglobulin bait region" evidence="3">
    <location>
        <begin position="989"/>
        <end position="1141"/>
    </location>
</feature>
<organism evidence="5 6">
    <name type="scientific">Gloeothece verrucosa (strain PCC 7822)</name>
    <name type="common">Cyanothece sp. (strain PCC 7822)</name>
    <dbReference type="NCBI Taxonomy" id="497965"/>
    <lineage>
        <taxon>Bacteria</taxon>
        <taxon>Bacillati</taxon>
        <taxon>Cyanobacteriota</taxon>
        <taxon>Cyanophyceae</taxon>
        <taxon>Oscillatoriophycideae</taxon>
        <taxon>Chroococcales</taxon>
        <taxon>Aphanothecaceae</taxon>
        <taxon>Gloeothece</taxon>
        <taxon>Gloeothece verrucosa</taxon>
    </lineage>
</organism>
<dbReference type="Pfam" id="PF07703">
    <property type="entry name" value="A2M_BRD"/>
    <property type="match status" value="1"/>
</dbReference>
<dbReference type="Pfam" id="PF00207">
    <property type="entry name" value="A2M"/>
    <property type="match status" value="1"/>
</dbReference>